<dbReference type="OrthoDB" id="2502001at2759"/>
<feature type="region of interest" description="Disordered" evidence="1">
    <location>
        <begin position="291"/>
        <end position="322"/>
    </location>
</feature>
<dbReference type="KEGG" id="tvs:TRAVEDRAFT_24769"/>
<evidence type="ECO:0000313" key="4">
    <source>
        <dbReference type="Proteomes" id="UP000054317"/>
    </source>
</evidence>
<dbReference type="Proteomes" id="UP000054317">
    <property type="component" value="Unassembled WGS sequence"/>
</dbReference>
<protein>
    <submittedName>
        <fullName evidence="3">Uncharacterized protein</fullName>
    </submittedName>
</protein>
<accession>R7S7W8</accession>
<dbReference type="GeneID" id="19412418"/>
<evidence type="ECO:0000256" key="1">
    <source>
        <dbReference type="SAM" id="MobiDB-lite"/>
    </source>
</evidence>
<evidence type="ECO:0000313" key="3">
    <source>
        <dbReference type="EMBL" id="EIW52086.1"/>
    </source>
</evidence>
<sequence>MKLPVLLLSLSFAAFASAQYNSEGGQPGHQQRFDLADASHPHAQSPAQTFHRSAEEPSQTAPAVASLFEKMGVDFTEAVPEPKVESAWDPRIPLITDENFDEVITHEELTPEEETERVWFLIISMPTGKYSEISQLVDQSFDEAHNQTLAAGDLPHVRWGRIDYTNATFLTTKWAIWSRPYLIVATDRGETLRFYKADRAHPWKSDFAPGGSREWVLHYCASGLMHTSRFVKRYPRWQLLVGAGAIAMLAMRARRAVGPSTATMAEHRLQATEGGTSESSCATANSKALFGSTATSTATASPSRGATSKEGKKALTLQKLKR</sequence>
<keyword evidence="2" id="KW-0732">Signal</keyword>
<name>R7S7W8_TRAVS</name>
<dbReference type="RefSeq" id="XP_008044999.1">
    <property type="nucleotide sequence ID" value="XM_008046808.1"/>
</dbReference>
<organism evidence="3 4">
    <name type="scientific">Trametes versicolor (strain FP-101664)</name>
    <name type="common">White-rot fungus</name>
    <name type="synonym">Coriolus versicolor</name>
    <dbReference type="NCBI Taxonomy" id="717944"/>
    <lineage>
        <taxon>Eukaryota</taxon>
        <taxon>Fungi</taxon>
        <taxon>Dikarya</taxon>
        <taxon>Basidiomycota</taxon>
        <taxon>Agaricomycotina</taxon>
        <taxon>Agaricomycetes</taxon>
        <taxon>Polyporales</taxon>
        <taxon>Polyporaceae</taxon>
        <taxon>Trametes</taxon>
    </lineage>
</organism>
<feature type="region of interest" description="Disordered" evidence="1">
    <location>
        <begin position="38"/>
        <end position="59"/>
    </location>
</feature>
<gene>
    <name evidence="3" type="ORF">TRAVEDRAFT_24769</name>
</gene>
<feature type="compositionally biased region" description="Polar residues" evidence="1">
    <location>
        <begin position="45"/>
        <end position="59"/>
    </location>
</feature>
<feature type="signal peptide" evidence="2">
    <location>
        <begin position="1"/>
        <end position="18"/>
    </location>
</feature>
<dbReference type="AlphaFoldDB" id="R7S7W8"/>
<feature type="compositionally biased region" description="Low complexity" evidence="1">
    <location>
        <begin position="292"/>
        <end position="306"/>
    </location>
</feature>
<dbReference type="EMBL" id="JH711797">
    <property type="protein sequence ID" value="EIW52086.1"/>
    <property type="molecule type" value="Genomic_DNA"/>
</dbReference>
<dbReference type="OMA" id="CATANSK"/>
<keyword evidence="4" id="KW-1185">Reference proteome</keyword>
<reference evidence="4" key="1">
    <citation type="journal article" date="2012" name="Science">
        <title>The Paleozoic origin of enzymatic lignin decomposition reconstructed from 31 fungal genomes.</title>
        <authorList>
            <person name="Floudas D."/>
            <person name="Binder M."/>
            <person name="Riley R."/>
            <person name="Barry K."/>
            <person name="Blanchette R.A."/>
            <person name="Henrissat B."/>
            <person name="Martinez A.T."/>
            <person name="Otillar R."/>
            <person name="Spatafora J.W."/>
            <person name="Yadav J.S."/>
            <person name="Aerts A."/>
            <person name="Benoit I."/>
            <person name="Boyd A."/>
            <person name="Carlson A."/>
            <person name="Copeland A."/>
            <person name="Coutinho P.M."/>
            <person name="de Vries R.P."/>
            <person name="Ferreira P."/>
            <person name="Findley K."/>
            <person name="Foster B."/>
            <person name="Gaskell J."/>
            <person name="Glotzer D."/>
            <person name="Gorecki P."/>
            <person name="Heitman J."/>
            <person name="Hesse C."/>
            <person name="Hori C."/>
            <person name="Igarashi K."/>
            <person name="Jurgens J.A."/>
            <person name="Kallen N."/>
            <person name="Kersten P."/>
            <person name="Kohler A."/>
            <person name="Kuees U."/>
            <person name="Kumar T.K.A."/>
            <person name="Kuo A."/>
            <person name="LaButti K."/>
            <person name="Larrondo L.F."/>
            <person name="Lindquist E."/>
            <person name="Ling A."/>
            <person name="Lombard V."/>
            <person name="Lucas S."/>
            <person name="Lundell T."/>
            <person name="Martin R."/>
            <person name="McLaughlin D.J."/>
            <person name="Morgenstern I."/>
            <person name="Morin E."/>
            <person name="Murat C."/>
            <person name="Nagy L.G."/>
            <person name="Nolan M."/>
            <person name="Ohm R.A."/>
            <person name="Patyshakuliyeva A."/>
            <person name="Rokas A."/>
            <person name="Ruiz-Duenas F.J."/>
            <person name="Sabat G."/>
            <person name="Salamov A."/>
            <person name="Samejima M."/>
            <person name="Schmutz J."/>
            <person name="Slot J.C."/>
            <person name="St John F."/>
            <person name="Stenlid J."/>
            <person name="Sun H."/>
            <person name="Sun S."/>
            <person name="Syed K."/>
            <person name="Tsang A."/>
            <person name="Wiebenga A."/>
            <person name="Young D."/>
            <person name="Pisabarro A."/>
            <person name="Eastwood D.C."/>
            <person name="Martin F."/>
            <person name="Cullen D."/>
            <person name="Grigoriev I.V."/>
            <person name="Hibbett D.S."/>
        </authorList>
    </citation>
    <scope>NUCLEOTIDE SEQUENCE [LARGE SCALE GENOMIC DNA]</scope>
    <source>
        <strain evidence="4">FP-101664</strain>
    </source>
</reference>
<evidence type="ECO:0000256" key="2">
    <source>
        <dbReference type="SAM" id="SignalP"/>
    </source>
</evidence>
<proteinExistence type="predicted"/>
<feature type="chain" id="PRO_5004444685" evidence="2">
    <location>
        <begin position="19"/>
        <end position="322"/>
    </location>
</feature>